<keyword evidence="9" id="KW-1185">Reference proteome</keyword>
<feature type="compositionally biased region" description="Acidic residues" evidence="6">
    <location>
        <begin position="214"/>
        <end position="228"/>
    </location>
</feature>
<protein>
    <recommendedName>
        <fullName evidence="4">DNA polymerase epsilon subunit D</fullName>
    </recommendedName>
    <alternativeName>
        <fullName evidence="5">DNA polymerase II subunit D</fullName>
    </alternativeName>
</protein>
<dbReference type="GO" id="GO:0031507">
    <property type="term" value="P:heterochromatin formation"/>
    <property type="evidence" value="ECO:0007669"/>
    <property type="project" value="TreeGrafter"/>
</dbReference>
<dbReference type="InterPro" id="IPR051377">
    <property type="entry name" value="DNA_Pol-Epsilon_Subunit"/>
</dbReference>
<name>A0A1E4SJP1_9ASCO</name>
<evidence type="ECO:0000256" key="1">
    <source>
        <dbReference type="ARBA" id="ARBA00004123"/>
    </source>
</evidence>
<dbReference type="GO" id="GO:0006974">
    <property type="term" value="P:DNA damage response"/>
    <property type="evidence" value="ECO:0007669"/>
    <property type="project" value="TreeGrafter"/>
</dbReference>
<dbReference type="GO" id="GO:0008622">
    <property type="term" value="C:epsilon DNA polymerase complex"/>
    <property type="evidence" value="ECO:0007669"/>
    <property type="project" value="TreeGrafter"/>
</dbReference>
<dbReference type="OrthoDB" id="1707486at2759"/>
<dbReference type="CDD" id="cd22928">
    <property type="entry name" value="HFD_POLE3_DPB4"/>
    <property type="match status" value="1"/>
</dbReference>
<evidence type="ECO:0000256" key="6">
    <source>
        <dbReference type="SAM" id="MobiDB-lite"/>
    </source>
</evidence>
<dbReference type="GO" id="GO:0031490">
    <property type="term" value="F:chromatin DNA binding"/>
    <property type="evidence" value="ECO:0007669"/>
    <property type="project" value="TreeGrafter"/>
</dbReference>
<dbReference type="PANTHER" id="PTHR46172:SF1">
    <property type="entry name" value="DNA POLYMERASE EPSILON SUBUNIT 3"/>
    <property type="match status" value="1"/>
</dbReference>
<dbReference type="EMBL" id="KV453911">
    <property type="protein sequence ID" value="ODV79652.1"/>
    <property type="molecule type" value="Genomic_DNA"/>
</dbReference>
<dbReference type="InterPro" id="IPR003958">
    <property type="entry name" value="CBFA_NFYB_domain"/>
</dbReference>
<organism evidence="8 9">
    <name type="scientific">Suhomyces tanzawaensis NRRL Y-17324</name>
    <dbReference type="NCBI Taxonomy" id="984487"/>
    <lineage>
        <taxon>Eukaryota</taxon>
        <taxon>Fungi</taxon>
        <taxon>Dikarya</taxon>
        <taxon>Ascomycota</taxon>
        <taxon>Saccharomycotina</taxon>
        <taxon>Pichiomycetes</taxon>
        <taxon>Debaryomycetaceae</taxon>
        <taxon>Suhomyces</taxon>
    </lineage>
</organism>
<gene>
    <name evidence="8" type="ORF">CANTADRAFT_50202</name>
</gene>
<feature type="domain" description="Transcription factor CBF/NF-Y/archaeal histone" evidence="7">
    <location>
        <begin position="30"/>
        <end position="99"/>
    </location>
</feature>
<evidence type="ECO:0000256" key="5">
    <source>
        <dbReference type="ARBA" id="ARBA00042096"/>
    </source>
</evidence>
<evidence type="ECO:0000259" key="7">
    <source>
        <dbReference type="Pfam" id="PF00808"/>
    </source>
</evidence>
<dbReference type="Pfam" id="PF00808">
    <property type="entry name" value="CBFD_NFYB_HMF"/>
    <property type="match status" value="1"/>
</dbReference>
<feature type="compositionally biased region" description="Acidic residues" evidence="6">
    <location>
        <begin position="157"/>
        <end position="196"/>
    </location>
</feature>
<dbReference type="Gene3D" id="1.10.20.10">
    <property type="entry name" value="Histone, subunit A"/>
    <property type="match status" value="1"/>
</dbReference>
<evidence type="ECO:0000256" key="4">
    <source>
        <dbReference type="ARBA" id="ARBA00039775"/>
    </source>
</evidence>
<accession>A0A1E4SJP1</accession>
<dbReference type="SUPFAM" id="SSF47113">
    <property type="entry name" value="Histone-fold"/>
    <property type="match status" value="1"/>
</dbReference>
<evidence type="ECO:0000313" key="8">
    <source>
        <dbReference type="EMBL" id="ODV79652.1"/>
    </source>
</evidence>
<dbReference type="InterPro" id="IPR009072">
    <property type="entry name" value="Histone-fold"/>
</dbReference>
<feature type="region of interest" description="Disordered" evidence="6">
    <location>
        <begin position="134"/>
        <end position="228"/>
    </location>
</feature>
<dbReference type="GeneID" id="30983935"/>
<keyword evidence="3" id="KW-0539">Nucleus</keyword>
<dbReference type="Proteomes" id="UP000094285">
    <property type="component" value="Unassembled WGS sequence"/>
</dbReference>
<dbReference type="STRING" id="984487.A0A1E4SJP1"/>
<comment type="subcellular location">
    <subcellularLocation>
        <location evidence="1">Nucleus</location>
    </subcellularLocation>
</comment>
<keyword evidence="2" id="KW-0235">DNA replication</keyword>
<proteinExistence type="predicted"/>
<reference evidence="9" key="1">
    <citation type="submission" date="2016-05" db="EMBL/GenBank/DDBJ databases">
        <title>Comparative genomics of biotechnologically important yeasts.</title>
        <authorList>
            <consortium name="DOE Joint Genome Institute"/>
            <person name="Riley R."/>
            <person name="Haridas S."/>
            <person name="Wolfe K.H."/>
            <person name="Lopes M.R."/>
            <person name="Hittinger C.T."/>
            <person name="Goker M."/>
            <person name="Salamov A."/>
            <person name="Wisecaver J."/>
            <person name="Long T.M."/>
            <person name="Aerts A.L."/>
            <person name="Barry K."/>
            <person name="Choi C."/>
            <person name="Clum A."/>
            <person name="Coughlan A.Y."/>
            <person name="Deshpande S."/>
            <person name="Douglass A.P."/>
            <person name="Hanson S.J."/>
            <person name="Klenk H.-P."/>
            <person name="Labutti K."/>
            <person name="Lapidus A."/>
            <person name="Lindquist E."/>
            <person name="Lipzen A."/>
            <person name="Meier-Kolthoff J.P."/>
            <person name="Ohm R.A."/>
            <person name="Otillar R.P."/>
            <person name="Pangilinan J."/>
            <person name="Peng Y."/>
            <person name="Rokas A."/>
            <person name="Rosa C.A."/>
            <person name="Scheuner C."/>
            <person name="Sibirny A.A."/>
            <person name="Slot J.C."/>
            <person name="Stielow J.B."/>
            <person name="Sun H."/>
            <person name="Kurtzman C.P."/>
            <person name="Blackwell M."/>
            <person name="Grigoriev I.V."/>
            <person name="Jeffries T.W."/>
        </authorList>
    </citation>
    <scope>NUCLEOTIDE SEQUENCE [LARGE SCALE GENOMIC DNA]</scope>
    <source>
        <strain evidence="9">NRRL Y-17324</strain>
    </source>
</reference>
<dbReference type="RefSeq" id="XP_020064774.1">
    <property type="nucleotide sequence ID" value="XM_020209799.1"/>
</dbReference>
<dbReference type="PANTHER" id="PTHR46172">
    <property type="entry name" value="DNA POLYMERASE EPSILON SUBUNIT 3"/>
    <property type="match status" value="1"/>
</dbReference>
<dbReference type="GO" id="GO:0008623">
    <property type="term" value="C:CHRAC"/>
    <property type="evidence" value="ECO:0007669"/>
    <property type="project" value="TreeGrafter"/>
</dbReference>
<evidence type="ECO:0000256" key="2">
    <source>
        <dbReference type="ARBA" id="ARBA00022705"/>
    </source>
</evidence>
<dbReference type="AlphaFoldDB" id="A0A1E4SJP1"/>
<dbReference type="GO" id="GO:0046982">
    <property type="term" value="F:protein heterodimerization activity"/>
    <property type="evidence" value="ECO:0007669"/>
    <property type="project" value="InterPro"/>
</dbReference>
<evidence type="ECO:0000313" key="9">
    <source>
        <dbReference type="Proteomes" id="UP000094285"/>
    </source>
</evidence>
<evidence type="ECO:0000256" key="3">
    <source>
        <dbReference type="ARBA" id="ARBA00023242"/>
    </source>
</evidence>
<sequence>MPPKGWRKNADGQYPQPNKDSELVSIDDILFPKSTVQKLAKTIISDEEGGHNMIIAKDSLIALQRSATVFVSHMMFYARHVAKTSGRKTINTQDVFQALENAEFSGFLPEVKLKLSVYENAVNLKKKQKLELKVDEESSDPAAKKLKANQEIAIDRTEEEEAEEVEVEEDDEEDVAEPEDEDVDEDATKEEVEEVEVNPIAAISKDEQELQGPELEEPADEKDSSDEE</sequence>
<feature type="region of interest" description="Disordered" evidence="6">
    <location>
        <begin position="1"/>
        <end position="20"/>
    </location>
</feature>
<dbReference type="GO" id="GO:0006272">
    <property type="term" value="P:leading strand elongation"/>
    <property type="evidence" value="ECO:0007669"/>
    <property type="project" value="TreeGrafter"/>
</dbReference>